<organism evidence="2 3">
    <name type="scientific">Rufibacter roseus</name>
    <dbReference type="NCBI Taxonomy" id="1567108"/>
    <lineage>
        <taxon>Bacteria</taxon>
        <taxon>Pseudomonadati</taxon>
        <taxon>Bacteroidota</taxon>
        <taxon>Cytophagia</taxon>
        <taxon>Cytophagales</taxon>
        <taxon>Hymenobacteraceae</taxon>
        <taxon>Rufibacter</taxon>
    </lineage>
</organism>
<protein>
    <submittedName>
        <fullName evidence="2">Uncharacterized protein</fullName>
    </submittedName>
</protein>
<keyword evidence="1" id="KW-0732">Signal</keyword>
<keyword evidence="3" id="KW-1185">Reference proteome</keyword>
<dbReference type="EMBL" id="JBHSYQ010000003">
    <property type="protein sequence ID" value="MFC6997858.1"/>
    <property type="molecule type" value="Genomic_DNA"/>
</dbReference>
<feature type="signal peptide" evidence="1">
    <location>
        <begin position="1"/>
        <end position="23"/>
    </location>
</feature>
<reference evidence="3" key="1">
    <citation type="journal article" date="2019" name="Int. J. Syst. Evol. Microbiol.">
        <title>The Global Catalogue of Microorganisms (GCM) 10K type strain sequencing project: providing services to taxonomists for standard genome sequencing and annotation.</title>
        <authorList>
            <consortium name="The Broad Institute Genomics Platform"/>
            <consortium name="The Broad Institute Genome Sequencing Center for Infectious Disease"/>
            <person name="Wu L."/>
            <person name="Ma J."/>
        </authorList>
    </citation>
    <scope>NUCLEOTIDE SEQUENCE [LARGE SCALE GENOMIC DNA]</scope>
    <source>
        <strain evidence="3">CGMCC 4.7393</strain>
    </source>
</reference>
<sequence length="228" mass="26699">MHIWRILKLAVVLFLCLQLSVSAQESESNTISYSERQEAPVEQDLRQLKDWVRLQSDKISTTTRAEWPAIKSEFARHASKIESGFHNLSDNSKREFLELKTRFEEMESKPLYDEIPLQAEEVKLREKELLGGFSNIQNIKPTHMRDAYITFMQNVRVKRQNWIPRDWDYADYVLQKLGNRKATVESQLTTLDEIKIRTLIGEFHALRSGQEFKENQKAKNKAKSTGKN</sequence>
<accession>A0ABW2DLD0</accession>
<evidence type="ECO:0000256" key="1">
    <source>
        <dbReference type="SAM" id="SignalP"/>
    </source>
</evidence>
<feature type="chain" id="PRO_5045063666" evidence="1">
    <location>
        <begin position="24"/>
        <end position="228"/>
    </location>
</feature>
<evidence type="ECO:0000313" key="2">
    <source>
        <dbReference type="EMBL" id="MFC6997858.1"/>
    </source>
</evidence>
<dbReference type="Proteomes" id="UP001596405">
    <property type="component" value="Unassembled WGS sequence"/>
</dbReference>
<name>A0ABW2DLD0_9BACT</name>
<comment type="caution">
    <text evidence="2">The sequence shown here is derived from an EMBL/GenBank/DDBJ whole genome shotgun (WGS) entry which is preliminary data.</text>
</comment>
<gene>
    <name evidence="2" type="ORF">ACFQHR_09480</name>
</gene>
<proteinExistence type="predicted"/>
<evidence type="ECO:0000313" key="3">
    <source>
        <dbReference type="Proteomes" id="UP001596405"/>
    </source>
</evidence>
<dbReference type="RefSeq" id="WP_066618316.1">
    <property type="nucleotide sequence ID" value="NZ_JBHSYQ010000003.1"/>
</dbReference>